<accession>A0A177BDU9</accession>
<protein>
    <submittedName>
        <fullName evidence="1">Uncharacterized protein</fullName>
    </submittedName>
</protein>
<dbReference type="OrthoDB" id="6765938at2759"/>
<sequence>MFLAFEREVKNDLIKKKINNDERFSISLDEWTSTRNKKYLCLNLHTVDDSIVHSLGMIRLEGSIKSQTLKHHQKQTRRI</sequence>
<reference evidence="1 2" key="1">
    <citation type="submission" date="2016-04" db="EMBL/GenBank/DDBJ databases">
        <title>The genome of Intoshia linei affirms orthonectids as highly simplified spiralians.</title>
        <authorList>
            <person name="Mikhailov K.V."/>
            <person name="Slusarev G.S."/>
            <person name="Nikitin M.A."/>
            <person name="Logacheva M.D."/>
            <person name="Penin A."/>
            <person name="Aleoshin V."/>
            <person name="Panchin Y.V."/>
        </authorList>
    </citation>
    <scope>NUCLEOTIDE SEQUENCE [LARGE SCALE GENOMIC DNA]</scope>
    <source>
        <strain evidence="1">Intl2013</strain>
        <tissue evidence="1">Whole animal</tissue>
    </source>
</reference>
<evidence type="ECO:0000313" key="1">
    <source>
        <dbReference type="EMBL" id="OAF71771.1"/>
    </source>
</evidence>
<dbReference type="Proteomes" id="UP000078046">
    <property type="component" value="Unassembled WGS sequence"/>
</dbReference>
<organism evidence="1 2">
    <name type="scientific">Intoshia linei</name>
    <dbReference type="NCBI Taxonomy" id="1819745"/>
    <lineage>
        <taxon>Eukaryota</taxon>
        <taxon>Metazoa</taxon>
        <taxon>Spiralia</taxon>
        <taxon>Lophotrochozoa</taxon>
        <taxon>Mesozoa</taxon>
        <taxon>Orthonectida</taxon>
        <taxon>Rhopaluridae</taxon>
        <taxon>Intoshia</taxon>
    </lineage>
</organism>
<comment type="caution">
    <text evidence="1">The sequence shown here is derived from an EMBL/GenBank/DDBJ whole genome shotgun (WGS) entry which is preliminary data.</text>
</comment>
<gene>
    <name evidence="1" type="ORF">A3Q56_00478</name>
</gene>
<dbReference type="AlphaFoldDB" id="A0A177BDU9"/>
<name>A0A177BDU9_9BILA</name>
<proteinExistence type="predicted"/>
<dbReference type="EMBL" id="LWCA01000025">
    <property type="protein sequence ID" value="OAF71771.1"/>
    <property type="molecule type" value="Genomic_DNA"/>
</dbReference>
<evidence type="ECO:0000313" key="2">
    <source>
        <dbReference type="Proteomes" id="UP000078046"/>
    </source>
</evidence>
<keyword evidence="2" id="KW-1185">Reference proteome</keyword>